<dbReference type="PROSITE" id="PS51194">
    <property type="entry name" value="HELICASE_CTER"/>
    <property type="match status" value="1"/>
</dbReference>
<feature type="domain" description="Helicase C-terminal" evidence="1">
    <location>
        <begin position="299"/>
        <end position="449"/>
    </location>
</feature>
<reference evidence="2" key="1">
    <citation type="submission" date="2023-03" db="EMBL/GenBank/DDBJ databases">
        <title>Multiphase analysis and comparison of six strains from genera Psychromarinibacter, Lutimaribacter, and Maritimibacter, including a novel species: Psychromarinibacter sediminicola sp. nov.</title>
        <authorList>
            <person name="Wang Y.-H."/>
            <person name="Ye M.-Q."/>
            <person name="Du Z.-J."/>
        </authorList>
    </citation>
    <scope>NUCLEOTIDE SEQUENCE</scope>
    <source>
        <strain evidence="2">C21-152</strain>
    </source>
</reference>
<dbReference type="GO" id="GO:0004386">
    <property type="term" value="F:helicase activity"/>
    <property type="evidence" value="ECO:0007669"/>
    <property type="project" value="UniProtKB-KW"/>
</dbReference>
<evidence type="ECO:0000259" key="1">
    <source>
        <dbReference type="PROSITE" id="PS51194"/>
    </source>
</evidence>
<dbReference type="Gene3D" id="3.40.50.10810">
    <property type="entry name" value="Tandem AAA-ATPase domain"/>
    <property type="match status" value="1"/>
</dbReference>
<name>A0AAE3NW14_9RHOB</name>
<dbReference type="Proteomes" id="UP001220964">
    <property type="component" value="Unassembled WGS sequence"/>
</dbReference>
<gene>
    <name evidence="2" type="ORF">P1J78_21545</name>
</gene>
<keyword evidence="2" id="KW-0547">Nucleotide-binding</keyword>
<dbReference type="InterPro" id="IPR001650">
    <property type="entry name" value="Helicase_C-like"/>
</dbReference>
<keyword evidence="3" id="KW-1185">Reference proteome</keyword>
<dbReference type="Gene3D" id="3.40.50.300">
    <property type="entry name" value="P-loop containing nucleotide triphosphate hydrolases"/>
    <property type="match status" value="1"/>
</dbReference>
<proteinExistence type="predicted"/>
<dbReference type="AlphaFoldDB" id="A0AAE3NW14"/>
<dbReference type="EMBL" id="JARGYC010000087">
    <property type="protein sequence ID" value="MDF0603321.1"/>
    <property type="molecule type" value="Genomic_DNA"/>
</dbReference>
<protein>
    <submittedName>
        <fullName evidence="2">DEAD/DEAH box helicase</fullName>
    </submittedName>
</protein>
<keyword evidence="2" id="KW-0378">Hydrolase</keyword>
<organism evidence="2 3">
    <name type="scientific">Psychromarinibacter sediminicola</name>
    <dbReference type="NCBI Taxonomy" id="3033385"/>
    <lineage>
        <taxon>Bacteria</taxon>
        <taxon>Pseudomonadati</taxon>
        <taxon>Pseudomonadota</taxon>
        <taxon>Alphaproteobacteria</taxon>
        <taxon>Rhodobacterales</taxon>
        <taxon>Paracoccaceae</taxon>
        <taxon>Psychromarinibacter</taxon>
    </lineage>
</organism>
<evidence type="ECO:0000313" key="2">
    <source>
        <dbReference type="EMBL" id="MDF0603321.1"/>
    </source>
</evidence>
<sequence>MELRDYQVVDLTFYYSRARCGNFSDPGTGKTAPTCVYIYYRWKEDGVRTIWTMPKSLLTKNRNELLDWSEFAPEDVVIVDGTPAKRKKLMESDGKCFLMGFDCFAREWHYLVECHPEIDMLVGDEWHLGFKSDGSNRTQSLYTFMQRTTYLVAMTGTIIDGRLDSAYPLIELCEPGNYIGGHDGFLMAHAIEDSYGRVVAWRDPQRVGKIFGRMAIRHTFEEAYGPEAKIIQHETCEMEPRQRDWYDEFEEEAILELEDSWLDGTMPGVNLIRCRQLMEHPQEFGPPLDTIKETGKEERLRIHLEDHKRTGKPLVIFSALTAQHDRVAEMCEKMGFKVGVIDGRISAARRAQIDEQFQDGEIDIVIASAATAGIGYNWGHVDQIVFMSLDYMDSNFVQAYRRAVRGKRETPVLITVMEYENSVDQKIFEIVERKSKLASDVDPSKERIKFKTRQKESETTPAPTLKMADFIYGNSG</sequence>
<dbReference type="InterPro" id="IPR027417">
    <property type="entry name" value="P-loop_NTPase"/>
</dbReference>
<dbReference type="Pfam" id="PF00271">
    <property type="entry name" value="Helicase_C"/>
    <property type="match status" value="1"/>
</dbReference>
<keyword evidence="2" id="KW-0347">Helicase</keyword>
<dbReference type="SMART" id="SM00490">
    <property type="entry name" value="HELICc"/>
    <property type="match status" value="1"/>
</dbReference>
<accession>A0AAE3NW14</accession>
<keyword evidence="2" id="KW-0067">ATP-binding</keyword>
<dbReference type="InterPro" id="IPR038718">
    <property type="entry name" value="SNF2-like_sf"/>
</dbReference>
<evidence type="ECO:0000313" key="3">
    <source>
        <dbReference type="Proteomes" id="UP001220964"/>
    </source>
</evidence>
<dbReference type="RefSeq" id="WP_275569444.1">
    <property type="nucleotide sequence ID" value="NZ_JARGYC010000087.1"/>
</dbReference>
<dbReference type="SUPFAM" id="SSF52540">
    <property type="entry name" value="P-loop containing nucleoside triphosphate hydrolases"/>
    <property type="match status" value="2"/>
</dbReference>
<dbReference type="GO" id="GO:0005524">
    <property type="term" value="F:ATP binding"/>
    <property type="evidence" value="ECO:0007669"/>
    <property type="project" value="InterPro"/>
</dbReference>
<dbReference type="PANTHER" id="PTHR10799">
    <property type="entry name" value="SNF2/RAD54 HELICASE FAMILY"/>
    <property type="match status" value="1"/>
</dbReference>
<comment type="caution">
    <text evidence="2">The sequence shown here is derived from an EMBL/GenBank/DDBJ whole genome shotgun (WGS) entry which is preliminary data.</text>
</comment>